<keyword evidence="3" id="KW-1185">Reference proteome</keyword>
<dbReference type="AlphaFoldDB" id="A0A942IBR5"/>
<gene>
    <name evidence="2" type="ORF">KEU06_28720</name>
</gene>
<evidence type="ECO:0000313" key="2">
    <source>
        <dbReference type="EMBL" id="MBS3652565.1"/>
    </source>
</evidence>
<dbReference type="Proteomes" id="UP000680348">
    <property type="component" value="Unassembled WGS sequence"/>
</dbReference>
<dbReference type="InterPro" id="IPR041657">
    <property type="entry name" value="HTH_17"/>
</dbReference>
<evidence type="ECO:0000313" key="3">
    <source>
        <dbReference type="Proteomes" id="UP000680348"/>
    </source>
</evidence>
<evidence type="ECO:0000259" key="1">
    <source>
        <dbReference type="Pfam" id="PF12728"/>
    </source>
</evidence>
<proteinExistence type="predicted"/>
<reference evidence="2" key="1">
    <citation type="submission" date="2021-04" db="EMBL/GenBank/DDBJ databases">
        <title>Pseudaminobacter soli sp. nov., isolated from paddy soil contaminated by heavy metals.</title>
        <authorList>
            <person name="Zhang K."/>
        </authorList>
    </citation>
    <scope>NUCLEOTIDE SEQUENCE</scope>
    <source>
        <strain evidence="2">19-2017</strain>
    </source>
</reference>
<dbReference type="Pfam" id="PF12728">
    <property type="entry name" value="HTH_17"/>
    <property type="match status" value="1"/>
</dbReference>
<name>A0A942IBR5_9HYPH</name>
<sequence length="65" mass="7184">MTKLAVSIPEAAQMLGIGRSSLYALFREQKLTPRKSGKRTLVLVDELRQYAESLPAGVNRRAISP</sequence>
<dbReference type="RefSeq" id="WP_188258114.1">
    <property type="nucleotide sequence ID" value="NZ_JABVCF010000031.1"/>
</dbReference>
<dbReference type="EMBL" id="JAGWCR010000031">
    <property type="protein sequence ID" value="MBS3652565.1"/>
    <property type="molecule type" value="Genomic_DNA"/>
</dbReference>
<organism evidence="2 3">
    <name type="scientific">Pseudaminobacter soli</name>
    <name type="common">ex Zhang et al. 2022</name>
    <dbReference type="NCBI Taxonomy" id="2831468"/>
    <lineage>
        <taxon>Bacteria</taxon>
        <taxon>Pseudomonadati</taxon>
        <taxon>Pseudomonadota</taxon>
        <taxon>Alphaproteobacteria</taxon>
        <taxon>Hyphomicrobiales</taxon>
        <taxon>Phyllobacteriaceae</taxon>
        <taxon>Pseudaminobacter</taxon>
    </lineage>
</organism>
<accession>A0A942IBR5</accession>
<comment type="caution">
    <text evidence="2">The sequence shown here is derived from an EMBL/GenBank/DDBJ whole genome shotgun (WGS) entry which is preliminary data.</text>
</comment>
<protein>
    <submittedName>
        <fullName evidence="2">Helix-turn-helix domain-containing protein</fullName>
    </submittedName>
</protein>
<feature type="domain" description="Helix-turn-helix" evidence="1">
    <location>
        <begin position="7"/>
        <end position="53"/>
    </location>
</feature>